<feature type="signal peptide" evidence="1">
    <location>
        <begin position="1"/>
        <end position="22"/>
    </location>
</feature>
<dbReference type="Proteomes" id="UP000315751">
    <property type="component" value="Unassembled WGS sequence"/>
</dbReference>
<evidence type="ECO:0000313" key="3">
    <source>
        <dbReference type="Proteomes" id="UP000315751"/>
    </source>
</evidence>
<evidence type="ECO:0000256" key="1">
    <source>
        <dbReference type="SAM" id="SignalP"/>
    </source>
</evidence>
<comment type="caution">
    <text evidence="2">The sequence shown here is derived from an EMBL/GenBank/DDBJ whole genome shotgun (WGS) entry which is preliminary data.</text>
</comment>
<protein>
    <submittedName>
        <fullName evidence="2">Uncharacterized protein</fullName>
    </submittedName>
</protein>
<feature type="chain" id="PRO_5021981964" evidence="1">
    <location>
        <begin position="23"/>
        <end position="242"/>
    </location>
</feature>
<accession>A0A560H8E6</accession>
<reference evidence="2 3" key="1">
    <citation type="submission" date="2019-06" db="EMBL/GenBank/DDBJ databases">
        <title>Genomic Encyclopedia of Type Strains, Phase IV (KMG-V): Genome sequencing to study the core and pangenomes of soil and plant-associated prokaryotes.</title>
        <authorList>
            <person name="Whitman W."/>
        </authorList>
    </citation>
    <scope>NUCLEOTIDE SEQUENCE [LARGE SCALE GENOMIC DNA]</scope>
    <source>
        <strain evidence="2 3">BR 11622</strain>
    </source>
</reference>
<gene>
    <name evidence="2" type="ORF">FBZ90_106176</name>
</gene>
<dbReference type="EMBL" id="VITR01000006">
    <property type="protein sequence ID" value="TWB42576.1"/>
    <property type="molecule type" value="Genomic_DNA"/>
</dbReference>
<sequence length="242" mass="27290">MNRHLVLWSLAATISFVLPRFAVGQTPGTVSAADTTVAECQHRGPDPEGNYPGLRPTETWWCPYGEAEARAKIVRFFDTKHQSLRIEDVKRDFRVSDAQTSFDDARQANYSILLSGNGGWRMYVWIRESFFPLNSGLAKFVPGRHPKRLDAFENSSRRIDISFKIPAQNGRTEADCERIFSYVSAAKQAGWTSPPILSLPTDGGRRHPYLISASGRHFSLIQPFGPECLAQISLWEDPRPQH</sequence>
<dbReference type="AlphaFoldDB" id="A0A560H8E6"/>
<proteinExistence type="predicted"/>
<evidence type="ECO:0000313" key="2">
    <source>
        <dbReference type="EMBL" id="TWB42576.1"/>
    </source>
</evidence>
<name>A0A560H8E6_9PROT</name>
<organism evidence="2 3">
    <name type="scientific">Nitrospirillum amazonense</name>
    <dbReference type="NCBI Taxonomy" id="28077"/>
    <lineage>
        <taxon>Bacteria</taxon>
        <taxon>Pseudomonadati</taxon>
        <taxon>Pseudomonadota</taxon>
        <taxon>Alphaproteobacteria</taxon>
        <taxon>Rhodospirillales</taxon>
        <taxon>Azospirillaceae</taxon>
        <taxon>Nitrospirillum</taxon>
    </lineage>
</organism>
<keyword evidence="3" id="KW-1185">Reference proteome</keyword>
<keyword evidence="1" id="KW-0732">Signal</keyword>